<dbReference type="STRING" id="1335048.AKL17_3231"/>
<protein>
    <submittedName>
        <fullName evidence="4">FAD dependent oxidoreductase</fullName>
    </submittedName>
</protein>
<dbReference type="PATRIC" id="fig|1335048.3.peg.3358"/>
<dbReference type="GO" id="GO:0008718">
    <property type="term" value="F:D-amino-acid dehydrogenase activity"/>
    <property type="evidence" value="ECO:0007669"/>
    <property type="project" value="TreeGrafter"/>
</dbReference>
<evidence type="ECO:0000313" key="5">
    <source>
        <dbReference type="Proteomes" id="UP000076128"/>
    </source>
</evidence>
<dbReference type="Gene3D" id="3.30.9.10">
    <property type="entry name" value="D-Amino Acid Oxidase, subunit A, domain 2"/>
    <property type="match status" value="1"/>
</dbReference>
<keyword evidence="2" id="KW-0560">Oxidoreductase</keyword>
<organism evidence="4 5">
    <name type="scientific">Frigidibacter mobilis</name>
    <dbReference type="NCBI Taxonomy" id="1335048"/>
    <lineage>
        <taxon>Bacteria</taxon>
        <taxon>Pseudomonadati</taxon>
        <taxon>Pseudomonadota</taxon>
        <taxon>Alphaproteobacteria</taxon>
        <taxon>Rhodobacterales</taxon>
        <taxon>Paracoccaceae</taxon>
        <taxon>Frigidibacter</taxon>
    </lineage>
</organism>
<dbReference type="Gene3D" id="3.50.50.60">
    <property type="entry name" value="FAD/NAD(P)-binding domain"/>
    <property type="match status" value="1"/>
</dbReference>
<gene>
    <name evidence="4" type="ORF">AKL17_3231</name>
</gene>
<evidence type="ECO:0000256" key="2">
    <source>
        <dbReference type="ARBA" id="ARBA00023002"/>
    </source>
</evidence>
<dbReference type="SUPFAM" id="SSF51905">
    <property type="entry name" value="FAD/NAD(P)-binding domain"/>
    <property type="match status" value="1"/>
</dbReference>
<dbReference type="OrthoDB" id="9787190at2"/>
<dbReference type="RefSeq" id="WP_066815069.1">
    <property type="nucleotide sequence ID" value="NZ_CP012661.1"/>
</dbReference>
<sequence>MSPPVRAVTSDAALPRHADVVVIGGGISGVAAAWELARRGSSVALLEKGVIGGEQSSRNWGWCRQQNRDERELPLAILAMSIWDTLAAETGEDAGFRRSGLIYTSSSEADLAAWEAWGRMARGYGVDSRMISGAEAAALLPHHAQRWAGGVHSPTDGRAEPALAVPVMAEAARRAGASLHQGCAARGIEFSAGRVTGVVTEAGRIGCDAVLVAGGAWAGMLLRRHGVPFLQAAIQSTSFATRPGPQLLTGGHSMPDLTLRPRMDGGYTVGLSGFGKLHIAPMGLLQARPFWPTFLQRRAKLSLALNGNFFTGPDSLQRWRADRPSPFERVRVLDPAPDAALLRRGLAELAKAYPGLADLRIAHAWGGMVDCTPDAIPVIGPVRSRPGLFISAGHTGHGFGVGPAAGRLAAELIRGDAPSVDPRPFRYERMIDGTDLGSMGMM</sequence>
<comment type="similarity">
    <text evidence="1">Belongs to the DadA oxidoreductase family.</text>
</comment>
<dbReference type="InterPro" id="IPR036188">
    <property type="entry name" value="FAD/NAD-bd_sf"/>
</dbReference>
<reference evidence="4 5" key="1">
    <citation type="submission" date="2015-09" db="EMBL/GenBank/DDBJ databases">
        <title>Complete genome sequence of Defluviimonas alba cai42t isolated from an oilfield in Xinjiang.</title>
        <authorList>
            <person name="Geng S."/>
            <person name="Pan X."/>
            <person name="Wu X."/>
        </authorList>
    </citation>
    <scope>NUCLEOTIDE SEQUENCE [LARGE SCALE GENOMIC DNA]</scope>
    <source>
        <strain evidence="5">cai42</strain>
    </source>
</reference>
<evidence type="ECO:0000313" key="4">
    <source>
        <dbReference type="EMBL" id="AMY70463.1"/>
    </source>
</evidence>
<dbReference type="Pfam" id="PF01266">
    <property type="entry name" value="DAO"/>
    <property type="match status" value="1"/>
</dbReference>
<dbReference type="EMBL" id="CP012661">
    <property type="protein sequence ID" value="AMY70463.1"/>
    <property type="molecule type" value="Genomic_DNA"/>
</dbReference>
<proteinExistence type="inferred from homology"/>
<dbReference type="Proteomes" id="UP000076128">
    <property type="component" value="Chromosome"/>
</dbReference>
<dbReference type="InterPro" id="IPR006076">
    <property type="entry name" value="FAD-dep_OxRdtase"/>
</dbReference>
<dbReference type="PANTHER" id="PTHR13847">
    <property type="entry name" value="SARCOSINE DEHYDROGENASE-RELATED"/>
    <property type="match status" value="1"/>
</dbReference>
<dbReference type="AlphaFoldDB" id="A0A165SS08"/>
<keyword evidence="5" id="KW-1185">Reference proteome</keyword>
<dbReference type="KEGG" id="daa:AKL17_3231"/>
<feature type="domain" description="FAD dependent oxidoreductase" evidence="3">
    <location>
        <begin position="19"/>
        <end position="412"/>
    </location>
</feature>
<dbReference type="GO" id="GO:0055130">
    <property type="term" value="P:D-alanine catabolic process"/>
    <property type="evidence" value="ECO:0007669"/>
    <property type="project" value="TreeGrafter"/>
</dbReference>
<evidence type="ECO:0000256" key="1">
    <source>
        <dbReference type="ARBA" id="ARBA00009410"/>
    </source>
</evidence>
<accession>A0A165SS08</accession>
<name>A0A165SS08_9RHOB</name>
<evidence type="ECO:0000259" key="3">
    <source>
        <dbReference type="Pfam" id="PF01266"/>
    </source>
</evidence>
<dbReference type="GO" id="GO:0005737">
    <property type="term" value="C:cytoplasm"/>
    <property type="evidence" value="ECO:0007669"/>
    <property type="project" value="TreeGrafter"/>
</dbReference>
<dbReference type="GO" id="GO:0005886">
    <property type="term" value="C:plasma membrane"/>
    <property type="evidence" value="ECO:0007669"/>
    <property type="project" value="TreeGrafter"/>
</dbReference>
<dbReference type="PANTHER" id="PTHR13847:SF280">
    <property type="entry name" value="D-AMINO ACID DEHYDROGENASE"/>
    <property type="match status" value="1"/>
</dbReference>